<evidence type="ECO:0000256" key="1">
    <source>
        <dbReference type="SAM" id="Phobius"/>
    </source>
</evidence>
<keyword evidence="1" id="KW-0812">Transmembrane</keyword>
<feature type="transmembrane region" description="Helical" evidence="1">
    <location>
        <begin position="42"/>
        <end position="63"/>
    </location>
</feature>
<feature type="transmembrane region" description="Helical" evidence="1">
    <location>
        <begin position="75"/>
        <end position="95"/>
    </location>
</feature>
<evidence type="ECO:0000313" key="4">
    <source>
        <dbReference type="Proteomes" id="UP000617628"/>
    </source>
</evidence>
<keyword evidence="4" id="KW-1185">Reference proteome</keyword>
<feature type="transmembrane region" description="Helical" evidence="1">
    <location>
        <begin position="101"/>
        <end position="120"/>
    </location>
</feature>
<name>A0A934RYC7_9BACT</name>
<dbReference type="PANTHER" id="PTHR28008:SF1">
    <property type="entry name" value="DOMAIN PROTEIN, PUTATIVE (AFU_ORTHOLOGUE AFUA_3G10980)-RELATED"/>
    <property type="match status" value="1"/>
</dbReference>
<dbReference type="RefSeq" id="WP_200356820.1">
    <property type="nucleotide sequence ID" value="NZ_JAENIL010000032.1"/>
</dbReference>
<accession>A0A934RYC7</accession>
<comment type="caution">
    <text evidence="3">The sequence shown here is derived from an EMBL/GenBank/DDBJ whole genome shotgun (WGS) entry which is preliminary data.</text>
</comment>
<proteinExistence type="predicted"/>
<evidence type="ECO:0000313" key="3">
    <source>
        <dbReference type="EMBL" id="MBK1878608.1"/>
    </source>
</evidence>
<dbReference type="Pfam" id="PF04892">
    <property type="entry name" value="VanZ"/>
    <property type="match status" value="1"/>
</dbReference>
<dbReference type="Proteomes" id="UP000617628">
    <property type="component" value="Unassembled WGS sequence"/>
</dbReference>
<feature type="domain" description="VanZ-like" evidence="2">
    <location>
        <begin position="40"/>
        <end position="121"/>
    </location>
</feature>
<gene>
    <name evidence="3" type="ORF">JIN87_17135</name>
</gene>
<dbReference type="EMBL" id="JAENIL010000032">
    <property type="protein sequence ID" value="MBK1878608.1"/>
    <property type="molecule type" value="Genomic_DNA"/>
</dbReference>
<feature type="transmembrane region" description="Helical" evidence="1">
    <location>
        <begin position="16"/>
        <end position="36"/>
    </location>
</feature>
<dbReference type="AlphaFoldDB" id="A0A934RYC7"/>
<dbReference type="InterPro" id="IPR006976">
    <property type="entry name" value="VanZ-like"/>
</dbReference>
<reference evidence="3" key="1">
    <citation type="submission" date="2021-01" db="EMBL/GenBank/DDBJ databases">
        <title>Modified the classification status of verrucomicrobia.</title>
        <authorList>
            <person name="Feng X."/>
        </authorList>
    </citation>
    <scope>NUCLEOTIDE SEQUENCE</scope>
    <source>
        <strain evidence="3">KCTC 13126</strain>
    </source>
</reference>
<keyword evidence="1" id="KW-1133">Transmembrane helix</keyword>
<dbReference type="PANTHER" id="PTHR28008">
    <property type="entry name" value="DOMAIN PROTEIN, PUTATIVE (AFU_ORTHOLOGUE AFUA_3G10980)-RELATED"/>
    <property type="match status" value="1"/>
</dbReference>
<organism evidence="3 4">
    <name type="scientific">Pelagicoccus mobilis</name>
    <dbReference type="NCBI Taxonomy" id="415221"/>
    <lineage>
        <taxon>Bacteria</taxon>
        <taxon>Pseudomonadati</taxon>
        <taxon>Verrucomicrobiota</taxon>
        <taxon>Opitutia</taxon>
        <taxon>Puniceicoccales</taxon>
        <taxon>Pelagicoccaceae</taxon>
        <taxon>Pelagicoccus</taxon>
    </lineage>
</organism>
<dbReference type="NCBIfam" id="NF037970">
    <property type="entry name" value="vanZ_1"/>
    <property type="match status" value="1"/>
</dbReference>
<sequence length="138" mass="16046">MTTIAGPETRYSQRRLWAPAIGVMAVLFVSSHFSGVPAGPKIIGFDKVAHFFVFGLLGTLMFRRIRIRFLEHRRWVWAFAGAMLYALADEVLQFFNPDRSFDVLDWVADAAGAAVAIFVYRNWGWYRRLLEWEIWSRK</sequence>
<protein>
    <submittedName>
        <fullName evidence="3">VanZ family protein</fullName>
    </submittedName>
</protein>
<evidence type="ECO:0000259" key="2">
    <source>
        <dbReference type="Pfam" id="PF04892"/>
    </source>
</evidence>
<keyword evidence="1" id="KW-0472">Membrane</keyword>